<evidence type="ECO:0000313" key="5">
    <source>
        <dbReference type="EMBL" id="CAF0691492.1"/>
    </source>
</evidence>
<dbReference type="InterPro" id="IPR000653">
    <property type="entry name" value="DegT/StrS_aminotransferase"/>
</dbReference>
<dbReference type="NCBIfam" id="NF008687">
    <property type="entry name" value="PRK11706.1"/>
    <property type="match status" value="1"/>
</dbReference>
<keyword evidence="5" id="KW-0808">Transferase</keyword>
<dbReference type="AlphaFoldDB" id="A0A8J2BQV1"/>
<comment type="similarity">
    <text evidence="1 4">Belongs to the DegT/DnrJ/EryC1 family.</text>
</comment>
<dbReference type="GO" id="GO:0030170">
    <property type="term" value="F:pyridoxal phosphate binding"/>
    <property type="evidence" value="ECO:0007669"/>
    <property type="project" value="TreeGrafter"/>
</dbReference>
<dbReference type="EC" id="2.6.1.59" evidence="5"/>
<comment type="caution">
    <text evidence="5">The sequence shown here is derived from an EMBL/GenBank/DDBJ whole genome shotgun (WGS) entry which is preliminary data.</text>
</comment>
<accession>A0A8J2BQV1</accession>
<sequence length="420" mass="46967">MFVGMNSSIQGISVNRAAVSAGDFLPPWARGIRIPFNRPSFLGNERVYLEKALELGWIAGGGYFTLQCQSLLEEHLPGSRVFLTTSGTAALEMAALLSDVRPGDRFIAPSFTFSSTVNAFLLRGAVPLFGDIQPDTLNLDPESVQRLLSEHPDRHRIRAIIVVHYGGISARMEAFQALAQEYGIRVIEDNAHGLFGQYRGIPLGQWSSLAALSFHETKNLTCGEGGALIVNDSSLTERAEIVREKGTDRSRFFRGEVSKYQWQDVGSSYAPADLLAALLLAQLEKRELIQSRRKVLWERYMKELGPWAMEQGIRLPIIPSDCLPSYHLFYLLFPSPQERQAFVGHLRARGILACSHYEPLHLCPKGRELGGKEGDCPVTEWVSPRLVRLPLYYGLSDLEQEEILEVVRAWSGVSQKRNVR</sequence>
<reference evidence="5" key="1">
    <citation type="submission" date="2021-02" db="EMBL/GenBank/DDBJ databases">
        <authorList>
            <person name="Cremers G."/>
            <person name="Picone N."/>
        </authorList>
    </citation>
    <scope>NUCLEOTIDE SEQUENCE</scope>
    <source>
        <strain evidence="5">PQ17</strain>
    </source>
</reference>
<keyword evidence="5" id="KW-0032">Aminotransferase</keyword>
<dbReference type="Proteomes" id="UP000663859">
    <property type="component" value="Unassembled WGS sequence"/>
</dbReference>
<dbReference type="Pfam" id="PF01041">
    <property type="entry name" value="DegT_DnrJ_EryC1"/>
    <property type="match status" value="1"/>
</dbReference>
<gene>
    <name evidence="5" type="primary">wecE</name>
    <name evidence="5" type="ORF">MPNT_100064</name>
</gene>
<dbReference type="SUPFAM" id="SSF53383">
    <property type="entry name" value="PLP-dependent transferases"/>
    <property type="match status" value="1"/>
</dbReference>
<dbReference type="CDD" id="cd00616">
    <property type="entry name" value="AHBA_syn"/>
    <property type="match status" value="1"/>
</dbReference>
<dbReference type="PIRSF" id="PIRSF000390">
    <property type="entry name" value="PLP_StrS"/>
    <property type="match status" value="1"/>
</dbReference>
<evidence type="ECO:0000256" key="2">
    <source>
        <dbReference type="PIRSR" id="PIRSR000390-1"/>
    </source>
</evidence>
<dbReference type="GO" id="GO:0019180">
    <property type="term" value="F:dTDP-4-amino-4,6-dideoxygalactose transaminase activity"/>
    <property type="evidence" value="ECO:0007669"/>
    <property type="project" value="UniProtKB-EC"/>
</dbReference>
<dbReference type="PANTHER" id="PTHR30244:SF34">
    <property type="entry name" value="DTDP-4-AMINO-4,6-DIDEOXYGALACTOSE TRANSAMINASE"/>
    <property type="match status" value="1"/>
</dbReference>
<dbReference type="InterPro" id="IPR015421">
    <property type="entry name" value="PyrdxlP-dep_Trfase_major"/>
</dbReference>
<dbReference type="Gene3D" id="3.40.640.10">
    <property type="entry name" value="Type I PLP-dependent aspartate aminotransferase-like (Major domain)"/>
    <property type="match status" value="1"/>
</dbReference>
<proteinExistence type="inferred from homology"/>
<feature type="modified residue" description="N6-(pyridoxal phosphate)lysine" evidence="3">
    <location>
        <position position="218"/>
    </location>
</feature>
<dbReference type="PANTHER" id="PTHR30244">
    <property type="entry name" value="TRANSAMINASE"/>
    <property type="match status" value="1"/>
</dbReference>
<keyword evidence="3 4" id="KW-0663">Pyridoxal phosphate</keyword>
<evidence type="ECO:0000313" key="6">
    <source>
        <dbReference type="Proteomes" id="UP000663859"/>
    </source>
</evidence>
<name>A0A8J2BQV1_9BACT</name>
<dbReference type="InterPro" id="IPR015424">
    <property type="entry name" value="PyrdxlP-dep_Trfase"/>
</dbReference>
<protein>
    <submittedName>
        <fullName evidence="5">dTDP-4-amino-4,6-dideoxygalactose transaminase</fullName>
        <ecNumber evidence="5">2.6.1.59</ecNumber>
    </submittedName>
</protein>
<evidence type="ECO:0000256" key="3">
    <source>
        <dbReference type="PIRSR" id="PIRSR000390-2"/>
    </source>
</evidence>
<organism evidence="5 6">
    <name type="scientific">Candidatus Methylacidithermus pantelleriae</name>
    <dbReference type="NCBI Taxonomy" id="2744239"/>
    <lineage>
        <taxon>Bacteria</taxon>
        <taxon>Pseudomonadati</taxon>
        <taxon>Verrucomicrobiota</taxon>
        <taxon>Methylacidiphilae</taxon>
        <taxon>Methylacidiphilales</taxon>
        <taxon>Methylacidiphilaceae</taxon>
        <taxon>Candidatus Methylacidithermus</taxon>
    </lineage>
</organism>
<dbReference type="GO" id="GO:0000271">
    <property type="term" value="P:polysaccharide biosynthetic process"/>
    <property type="evidence" value="ECO:0007669"/>
    <property type="project" value="TreeGrafter"/>
</dbReference>
<evidence type="ECO:0000256" key="1">
    <source>
        <dbReference type="ARBA" id="ARBA00037999"/>
    </source>
</evidence>
<dbReference type="InterPro" id="IPR015422">
    <property type="entry name" value="PyrdxlP-dep_Trfase_small"/>
</dbReference>
<dbReference type="EMBL" id="CAJNOB010000002">
    <property type="protein sequence ID" value="CAF0691492.1"/>
    <property type="molecule type" value="Genomic_DNA"/>
</dbReference>
<keyword evidence="6" id="KW-1185">Reference proteome</keyword>
<evidence type="ECO:0000256" key="4">
    <source>
        <dbReference type="RuleBase" id="RU004508"/>
    </source>
</evidence>
<dbReference type="Gene3D" id="3.90.1150.10">
    <property type="entry name" value="Aspartate Aminotransferase, domain 1"/>
    <property type="match status" value="1"/>
</dbReference>
<feature type="active site" description="Proton acceptor" evidence="2">
    <location>
        <position position="218"/>
    </location>
</feature>